<sequence length="137" mass="15376">MTPQELVRTFYETVVSQHRLEDLPRFIGPDCVLRQGERTVPLGPAGMARHLTDLRETYPDYTVRILRQHCDGPYVISECVMEGTHLGPWPGTVPTGTHLTFTGVNVDRVEHGKIVEHGGAVNTFETLWEAGIIRPTE</sequence>
<dbReference type="Pfam" id="PF07366">
    <property type="entry name" value="SnoaL"/>
    <property type="match status" value="1"/>
</dbReference>
<evidence type="ECO:0000313" key="2">
    <source>
        <dbReference type="Proteomes" id="UP000719500"/>
    </source>
</evidence>
<evidence type="ECO:0000313" key="1">
    <source>
        <dbReference type="EMBL" id="MBM6852401.1"/>
    </source>
</evidence>
<dbReference type="Proteomes" id="UP000719500">
    <property type="component" value="Unassembled WGS sequence"/>
</dbReference>
<dbReference type="PANTHER" id="PTHR38436">
    <property type="entry name" value="POLYKETIDE CYCLASE SNOAL-LIKE DOMAIN"/>
    <property type="match status" value="1"/>
</dbReference>
<accession>A0ABS2FZA7</accession>
<organism evidence="1 2">
    <name type="scientific">Oscillibacter valericigenes</name>
    <dbReference type="NCBI Taxonomy" id="351091"/>
    <lineage>
        <taxon>Bacteria</taxon>
        <taxon>Bacillati</taxon>
        <taxon>Bacillota</taxon>
        <taxon>Clostridia</taxon>
        <taxon>Eubacteriales</taxon>
        <taxon>Oscillospiraceae</taxon>
        <taxon>Oscillibacter</taxon>
    </lineage>
</organism>
<dbReference type="Gene3D" id="3.10.450.50">
    <property type="match status" value="1"/>
</dbReference>
<reference evidence="1 2" key="1">
    <citation type="journal article" date="2021" name="Sci. Rep.">
        <title>The distribution of antibiotic resistance genes in chicken gut microbiota commensals.</title>
        <authorList>
            <person name="Juricova H."/>
            <person name="Matiasovicova J."/>
            <person name="Kubasova T."/>
            <person name="Cejkova D."/>
            <person name="Rychlik I."/>
        </authorList>
    </citation>
    <scope>NUCLEOTIDE SEQUENCE [LARGE SCALE GENOMIC DNA]</scope>
    <source>
        <strain evidence="1 2">An411</strain>
    </source>
</reference>
<dbReference type="SUPFAM" id="SSF54427">
    <property type="entry name" value="NTF2-like"/>
    <property type="match status" value="1"/>
</dbReference>
<gene>
    <name evidence="1" type="ORF">H9X91_13235</name>
</gene>
<keyword evidence="2" id="KW-1185">Reference proteome</keyword>
<protein>
    <submittedName>
        <fullName evidence="1">Ester cyclase</fullName>
    </submittedName>
</protein>
<dbReference type="EMBL" id="JACSNX010000033">
    <property type="protein sequence ID" value="MBM6852401.1"/>
    <property type="molecule type" value="Genomic_DNA"/>
</dbReference>
<dbReference type="RefSeq" id="WP_204805696.1">
    <property type="nucleotide sequence ID" value="NZ_JACSNX010000033.1"/>
</dbReference>
<dbReference type="InterPro" id="IPR009959">
    <property type="entry name" value="Cyclase_SnoaL-like"/>
</dbReference>
<comment type="caution">
    <text evidence="1">The sequence shown here is derived from an EMBL/GenBank/DDBJ whole genome shotgun (WGS) entry which is preliminary data.</text>
</comment>
<dbReference type="InterPro" id="IPR032710">
    <property type="entry name" value="NTF2-like_dom_sf"/>
</dbReference>
<proteinExistence type="predicted"/>
<dbReference type="PANTHER" id="PTHR38436:SF1">
    <property type="entry name" value="ESTER CYCLASE"/>
    <property type="match status" value="1"/>
</dbReference>
<name>A0ABS2FZA7_9FIRM</name>